<name>A0A3D9HMM6_9FLAO</name>
<evidence type="ECO:0000313" key="2">
    <source>
        <dbReference type="Proteomes" id="UP000256629"/>
    </source>
</evidence>
<keyword evidence="2" id="KW-1185">Reference proteome</keyword>
<accession>A0A3D9HMM6</accession>
<dbReference type="RefSeq" id="WP_147297722.1">
    <property type="nucleotide sequence ID" value="NZ_QRDX01000001.1"/>
</dbReference>
<dbReference type="OrthoDB" id="819143at2"/>
<comment type="caution">
    <text evidence="1">The sequence shown here is derived from an EMBL/GenBank/DDBJ whole genome shotgun (WGS) entry which is preliminary data.</text>
</comment>
<dbReference type="EMBL" id="QRDX01000001">
    <property type="protein sequence ID" value="RED50571.1"/>
    <property type="molecule type" value="Genomic_DNA"/>
</dbReference>
<gene>
    <name evidence="1" type="ORF">DFQ02_101605</name>
</gene>
<evidence type="ECO:0000313" key="1">
    <source>
        <dbReference type="EMBL" id="RED50571.1"/>
    </source>
</evidence>
<sequence>MEKHFVCIVLLWFVTAVSAQKKPLSIKDVDSTTYALFLKQDWKPIITLGKQSIAEGVDFYYLKVRIGIAYFKENKMFSAIQFLEEAYALDSKNVVVQDYLYWAYRYSGLEMESRLFYSKMSKALKDKIKLDLPVVSSISFNVLAANNLDYDTQLKSNANGQTDHFRIIPENYQMYSLAMSHPISKGLNLFHQFTLVPANSVQQTNAGSVLQNETYKVMEYRYYGNVTIALGNRWYLDTYLNAIFGDYDNLNTVTSDSKIKYNNMVFGGAITKASYLIKSSINMSVSNLNGFNQFQMGYAMSLYPLGSTELVPFGSLQYKSQDSKSNMVFTAGLAVTLNKIALTGFGTVGNMNNFIANKGAIVYNQPATALNEFGGSFKYFGKYLVLKLGYSFMNMEANYYKANFEITSKTFDFNQQNITAAITWVL</sequence>
<dbReference type="AlphaFoldDB" id="A0A3D9HMM6"/>
<dbReference type="Proteomes" id="UP000256629">
    <property type="component" value="Unassembled WGS sequence"/>
</dbReference>
<evidence type="ECO:0008006" key="3">
    <source>
        <dbReference type="Google" id="ProtNLM"/>
    </source>
</evidence>
<proteinExistence type="predicted"/>
<organism evidence="1 2">
    <name type="scientific">Seonamhaeicola aphaedonensis</name>
    <dbReference type="NCBI Taxonomy" id="1461338"/>
    <lineage>
        <taxon>Bacteria</taxon>
        <taxon>Pseudomonadati</taxon>
        <taxon>Bacteroidota</taxon>
        <taxon>Flavobacteriia</taxon>
        <taxon>Flavobacteriales</taxon>
        <taxon>Flavobacteriaceae</taxon>
    </lineage>
</organism>
<protein>
    <recommendedName>
        <fullName evidence="3">Tetratricopeptide repeat protein</fullName>
    </recommendedName>
</protein>
<reference evidence="1 2" key="1">
    <citation type="submission" date="2018-07" db="EMBL/GenBank/DDBJ databases">
        <title>Genomic Encyclopedia of Type Strains, Phase III (KMG-III): the genomes of soil and plant-associated and newly described type strains.</title>
        <authorList>
            <person name="Whitman W."/>
        </authorList>
    </citation>
    <scope>NUCLEOTIDE SEQUENCE [LARGE SCALE GENOMIC DNA]</scope>
    <source>
        <strain evidence="1 2">CECT 8487</strain>
    </source>
</reference>